<evidence type="ECO:0000256" key="2">
    <source>
        <dbReference type="SAM" id="Phobius"/>
    </source>
</evidence>
<proteinExistence type="predicted"/>
<keyword evidence="2" id="KW-1133">Transmembrane helix</keyword>
<evidence type="ECO:0000256" key="1">
    <source>
        <dbReference type="SAM" id="MobiDB-lite"/>
    </source>
</evidence>
<dbReference type="EMBL" id="JAUKWQ010000010">
    <property type="protein sequence ID" value="MDO1584724.1"/>
    <property type="molecule type" value="Genomic_DNA"/>
</dbReference>
<keyword evidence="2" id="KW-0472">Membrane</keyword>
<evidence type="ECO:0000313" key="4">
    <source>
        <dbReference type="Proteomes" id="UP001169006"/>
    </source>
</evidence>
<dbReference type="Pfam" id="PF04186">
    <property type="entry name" value="FxsA"/>
    <property type="match status" value="1"/>
</dbReference>
<dbReference type="Proteomes" id="UP001169006">
    <property type="component" value="Unassembled WGS sequence"/>
</dbReference>
<name>A0ABT8T1U8_9HYPH</name>
<feature type="transmembrane region" description="Helical" evidence="2">
    <location>
        <begin position="77"/>
        <end position="102"/>
    </location>
</feature>
<comment type="caution">
    <text evidence="3">The sequence shown here is derived from an EMBL/GenBank/DDBJ whole genome shotgun (WGS) entry which is preliminary data.</text>
</comment>
<dbReference type="PANTHER" id="PTHR35335:SF1">
    <property type="entry name" value="UPF0716 PROTEIN FXSA"/>
    <property type="match status" value="1"/>
</dbReference>
<dbReference type="NCBIfam" id="NF008528">
    <property type="entry name" value="PRK11463.1-2"/>
    <property type="match status" value="1"/>
</dbReference>
<dbReference type="RefSeq" id="WP_302078988.1">
    <property type="nucleotide sequence ID" value="NZ_JAUKWQ010000010.1"/>
</dbReference>
<keyword evidence="4" id="KW-1185">Reference proteome</keyword>
<sequence length="163" mass="17844">MRLFLFPLILFGLPLAEIAGFVIVGRAVGVWGTLGLVLLSVLVGSLLLRSQGVAVLRQINDEGRQGRVPAKAIVDGAMMVLGSILLIIPGFLTDILGLLLFVPPVRDAIWRMIGERAVVRTSSYRSSSDGETRSTTIDLNADDYRREQKGPSPWSTKRLDDER</sequence>
<reference evidence="3" key="2">
    <citation type="submission" date="2023-07" db="EMBL/GenBank/DDBJ databases">
        <authorList>
            <person name="Sun H."/>
        </authorList>
    </citation>
    <scope>NUCLEOTIDE SEQUENCE</scope>
    <source>
        <strain evidence="3">05753</strain>
    </source>
</reference>
<evidence type="ECO:0000313" key="3">
    <source>
        <dbReference type="EMBL" id="MDO1584724.1"/>
    </source>
</evidence>
<organism evidence="3 4">
    <name type="scientific">Rhizobium oryzicola</name>
    <dbReference type="NCBI Taxonomy" id="1232668"/>
    <lineage>
        <taxon>Bacteria</taxon>
        <taxon>Pseudomonadati</taxon>
        <taxon>Pseudomonadota</taxon>
        <taxon>Alphaproteobacteria</taxon>
        <taxon>Hyphomicrobiales</taxon>
        <taxon>Rhizobiaceae</taxon>
        <taxon>Rhizobium/Agrobacterium group</taxon>
        <taxon>Rhizobium</taxon>
    </lineage>
</organism>
<dbReference type="PANTHER" id="PTHR35335">
    <property type="entry name" value="UPF0716 PROTEIN FXSA"/>
    <property type="match status" value="1"/>
</dbReference>
<accession>A0ABT8T1U8</accession>
<gene>
    <name evidence="3" type="ORF">Q2T52_21775</name>
</gene>
<feature type="region of interest" description="Disordered" evidence="1">
    <location>
        <begin position="124"/>
        <end position="163"/>
    </location>
</feature>
<reference evidence="3" key="1">
    <citation type="journal article" date="2015" name="Int. J. Syst. Evol. Microbiol.">
        <title>Rhizobium oryzicola sp. nov., potential plant-growth-promoting endophytic bacteria isolated from rice roots.</title>
        <authorList>
            <person name="Zhang X.X."/>
            <person name="Gao J.S."/>
            <person name="Cao Y.H."/>
            <person name="Sheirdil R.A."/>
            <person name="Wang X.C."/>
            <person name="Zhang L."/>
        </authorList>
    </citation>
    <scope>NUCLEOTIDE SEQUENCE</scope>
    <source>
        <strain evidence="3">05753</strain>
    </source>
</reference>
<keyword evidence="2" id="KW-0812">Transmembrane</keyword>
<feature type="transmembrane region" description="Helical" evidence="2">
    <location>
        <begin position="28"/>
        <end position="48"/>
    </location>
</feature>
<feature type="compositionally biased region" description="Polar residues" evidence="1">
    <location>
        <begin position="124"/>
        <end position="138"/>
    </location>
</feature>
<protein>
    <submittedName>
        <fullName evidence="3">FxsA family protein</fullName>
    </submittedName>
</protein>
<dbReference type="InterPro" id="IPR007313">
    <property type="entry name" value="FxsA"/>
</dbReference>